<feature type="non-terminal residue" evidence="1">
    <location>
        <position position="1"/>
    </location>
</feature>
<keyword evidence="2" id="KW-1185">Reference proteome</keyword>
<dbReference type="Proteomes" id="UP001163846">
    <property type="component" value="Unassembled WGS sequence"/>
</dbReference>
<comment type="caution">
    <text evidence="1">The sequence shown here is derived from an EMBL/GenBank/DDBJ whole genome shotgun (WGS) entry which is preliminary data.</text>
</comment>
<evidence type="ECO:0000313" key="2">
    <source>
        <dbReference type="Proteomes" id="UP001163846"/>
    </source>
</evidence>
<organism evidence="1 2">
    <name type="scientific">Lentinula raphanica</name>
    <dbReference type="NCBI Taxonomy" id="153919"/>
    <lineage>
        <taxon>Eukaryota</taxon>
        <taxon>Fungi</taxon>
        <taxon>Dikarya</taxon>
        <taxon>Basidiomycota</taxon>
        <taxon>Agaricomycotina</taxon>
        <taxon>Agaricomycetes</taxon>
        <taxon>Agaricomycetidae</taxon>
        <taxon>Agaricales</taxon>
        <taxon>Marasmiineae</taxon>
        <taxon>Omphalotaceae</taxon>
        <taxon>Lentinula</taxon>
    </lineage>
</organism>
<dbReference type="EMBL" id="MU807233">
    <property type="protein sequence ID" value="KAJ3831792.1"/>
    <property type="molecule type" value="Genomic_DNA"/>
</dbReference>
<feature type="non-terminal residue" evidence="1">
    <location>
        <position position="92"/>
    </location>
</feature>
<sequence>TILHDSGLPFFLWAYACAYIVYTDNLVPAARIEFRIPAELWYKRRMDVSHLRPFGAMAWGTAVNNKSPGKLDLPGFKGRLVGYGSGRGTYLL</sequence>
<dbReference type="AlphaFoldDB" id="A0AA38U3Q5"/>
<name>A0AA38U3Q5_9AGAR</name>
<gene>
    <name evidence="1" type="ORF">F5878DRAFT_520624</name>
</gene>
<evidence type="ECO:0000313" key="1">
    <source>
        <dbReference type="EMBL" id="KAJ3831792.1"/>
    </source>
</evidence>
<protein>
    <submittedName>
        <fullName evidence="1">Uncharacterized protein</fullName>
    </submittedName>
</protein>
<accession>A0AA38U3Q5</accession>
<reference evidence="1" key="1">
    <citation type="submission" date="2022-08" db="EMBL/GenBank/DDBJ databases">
        <authorList>
            <consortium name="DOE Joint Genome Institute"/>
            <person name="Min B."/>
            <person name="Riley R."/>
            <person name="Sierra-Patev S."/>
            <person name="Naranjo-Ortiz M."/>
            <person name="Looney B."/>
            <person name="Konkel Z."/>
            <person name="Slot J.C."/>
            <person name="Sakamoto Y."/>
            <person name="Steenwyk J.L."/>
            <person name="Rokas A."/>
            <person name="Carro J."/>
            <person name="Camarero S."/>
            <person name="Ferreira P."/>
            <person name="Molpeceres G."/>
            <person name="Ruiz-Duenas F.J."/>
            <person name="Serrano A."/>
            <person name="Henrissat B."/>
            <person name="Drula E."/>
            <person name="Hughes K.W."/>
            <person name="Mata J.L."/>
            <person name="Ishikawa N.K."/>
            <person name="Vargas-Isla R."/>
            <person name="Ushijima S."/>
            <person name="Smith C.A."/>
            <person name="Ahrendt S."/>
            <person name="Andreopoulos W."/>
            <person name="He G."/>
            <person name="Labutti K."/>
            <person name="Lipzen A."/>
            <person name="Ng V."/>
            <person name="Sandor L."/>
            <person name="Barry K."/>
            <person name="Martinez A.T."/>
            <person name="Xiao Y."/>
            <person name="Gibbons J.G."/>
            <person name="Terashima K."/>
            <person name="Hibbett D.S."/>
            <person name="Grigoriev I.V."/>
        </authorList>
    </citation>
    <scope>NUCLEOTIDE SEQUENCE</scope>
    <source>
        <strain evidence="1">TFB9207</strain>
    </source>
</reference>
<proteinExistence type="predicted"/>